<dbReference type="InterPro" id="IPR046180">
    <property type="entry name" value="DUF6208"/>
</dbReference>
<dbReference type="OrthoDB" id="459468at2"/>
<evidence type="ECO:0000313" key="2">
    <source>
        <dbReference type="EMBL" id="OKH21006.1"/>
    </source>
</evidence>
<evidence type="ECO:0000313" key="3">
    <source>
        <dbReference type="Proteomes" id="UP000186868"/>
    </source>
</evidence>
<keyword evidence="3" id="KW-1185">Reference proteome</keyword>
<keyword evidence="1" id="KW-0472">Membrane</keyword>
<dbReference type="Pfam" id="PF19713">
    <property type="entry name" value="DUF6208"/>
    <property type="match status" value="1"/>
</dbReference>
<sequence length="331" mass="38354">MKSDRKIITNNRFSLIGEIPLAILSFFFYKAMKFIVGNLYTFYLTLDRKKTSQWRVLSAENLKSPLSLPVLMTKGPRWNTHAIIGTLGPFSVKETIAIDTESAKNSAGSWIAVIYSFPGYQTIASLESDRLTSQNKWETLKLKPGKYSIGLRYYQWRDRVNLPAVTIDGVEFVSSCPVPSDINNFYSDLIKRKNWFYSALHYYIFTILRLRKYLPESFVRNEYLPVGAPDTQFVYGHLMRGQSLQIESGSSLVKNYNIYLTLYDRSSLPLFWSKIESEKFLTQPIENNGFYLIRLRSKPNLEDNSVISLPFESQLNEEENAVQRLQIFLPY</sequence>
<proteinExistence type="predicted"/>
<keyword evidence="1" id="KW-0812">Transmembrane</keyword>
<reference evidence="2 3" key="1">
    <citation type="submission" date="2016-11" db="EMBL/GenBank/DDBJ databases">
        <title>Draft Genome Sequences of Nine Cyanobacterial Strains from Diverse Habitats.</title>
        <authorList>
            <person name="Zhu T."/>
            <person name="Hou S."/>
            <person name="Lu X."/>
            <person name="Hess W.R."/>
        </authorList>
    </citation>
    <scope>NUCLEOTIDE SEQUENCE [LARGE SCALE GENOMIC DNA]</scope>
    <source>
        <strain evidence="2 3">NIES-593</strain>
    </source>
</reference>
<organism evidence="2 3">
    <name type="scientific">Hydrococcus rivularis NIES-593</name>
    <dbReference type="NCBI Taxonomy" id="1921803"/>
    <lineage>
        <taxon>Bacteria</taxon>
        <taxon>Bacillati</taxon>
        <taxon>Cyanobacteriota</taxon>
        <taxon>Cyanophyceae</taxon>
        <taxon>Pleurocapsales</taxon>
        <taxon>Hydrococcaceae</taxon>
        <taxon>Hydrococcus</taxon>
    </lineage>
</organism>
<dbReference type="EMBL" id="MRCB01000024">
    <property type="protein sequence ID" value="OKH21006.1"/>
    <property type="molecule type" value="Genomic_DNA"/>
</dbReference>
<dbReference type="Proteomes" id="UP000186868">
    <property type="component" value="Unassembled WGS sequence"/>
</dbReference>
<name>A0A1U7HBP5_9CYAN</name>
<evidence type="ECO:0000256" key="1">
    <source>
        <dbReference type="SAM" id="Phobius"/>
    </source>
</evidence>
<gene>
    <name evidence="2" type="ORF">NIES593_17245</name>
</gene>
<feature type="transmembrane region" description="Helical" evidence="1">
    <location>
        <begin position="21"/>
        <end position="43"/>
    </location>
</feature>
<comment type="caution">
    <text evidence="2">The sequence shown here is derived from an EMBL/GenBank/DDBJ whole genome shotgun (WGS) entry which is preliminary data.</text>
</comment>
<accession>A0A1U7HBP5</accession>
<keyword evidence="1" id="KW-1133">Transmembrane helix</keyword>
<dbReference type="AlphaFoldDB" id="A0A1U7HBP5"/>
<protein>
    <submittedName>
        <fullName evidence="2">Uncharacterized protein</fullName>
    </submittedName>
</protein>